<gene>
    <name evidence="2" type="ORF">D9757_009106</name>
</gene>
<reference evidence="2 3" key="1">
    <citation type="journal article" date="2020" name="ISME J.">
        <title>Uncovering the hidden diversity of litter-decomposition mechanisms in mushroom-forming fungi.</title>
        <authorList>
            <person name="Floudas D."/>
            <person name="Bentzer J."/>
            <person name="Ahren D."/>
            <person name="Johansson T."/>
            <person name="Persson P."/>
            <person name="Tunlid A."/>
        </authorList>
    </citation>
    <scope>NUCLEOTIDE SEQUENCE [LARGE SCALE GENOMIC DNA]</scope>
    <source>
        <strain evidence="2 3">CBS 406.79</strain>
    </source>
</reference>
<protein>
    <submittedName>
        <fullName evidence="2">Uncharacterized protein</fullName>
    </submittedName>
</protein>
<feature type="transmembrane region" description="Helical" evidence="1">
    <location>
        <begin position="47"/>
        <end position="68"/>
    </location>
</feature>
<dbReference type="EMBL" id="JAACJN010000072">
    <property type="protein sequence ID" value="KAF5379006.1"/>
    <property type="molecule type" value="Genomic_DNA"/>
</dbReference>
<evidence type="ECO:0000313" key="2">
    <source>
        <dbReference type="EMBL" id="KAF5379006.1"/>
    </source>
</evidence>
<dbReference type="PANTHER" id="PTHR40465:SF1">
    <property type="entry name" value="DUF6534 DOMAIN-CONTAINING PROTEIN"/>
    <property type="match status" value="1"/>
</dbReference>
<keyword evidence="3" id="KW-1185">Reference proteome</keyword>
<sequence>MADSTVQTNIGPIVIAVTINTFLYGVCFLQFIRYFTAGHRDILATKLLVCWELAIDTCHSAIGIYTLWLFVVDNFMNEAFIGATPWPIPSVPIFSALSAVPIQIYLSYRIKTQFGNWIVFSILLVLVLSSGIMFIVMGASAIQKTTYAHLSLAPSPLSVRRLTFLTRLTKMKHIESLIKSALALTAATDTSLSAVLVWCLRKRTSSRQSDHVISRLIRGAIESACTASVFGIMAVISYRPSSDLGIVALLSKDAQVSNPSLSTFMRAWLYQRSSTRCCTKLKLERRKRYHAEMYQKIIAHIEAIKNHEADNTKSLVGPWTHLINNSEGDVDFNRAFELLPTWKELYKDGKDELKEYWGESLIIRTTALVRPDIAFDLFCNYDKYRVPLSQRSARRILYSLQKHGRLPEILIALSLYKTHDLQHFAEDLVSVIILLGALPRFYTKPLQVTLSAPALSEDPVDPKEITADRIRIAAEDDKTLKEMYDMLLQVLRQLLSKARPTLYRQKLAVEGRVVTANERRWLKDTLRSVHAHLLTTKALEDYGG</sequence>
<dbReference type="PANTHER" id="PTHR40465">
    <property type="entry name" value="CHROMOSOME 1, WHOLE GENOME SHOTGUN SEQUENCE"/>
    <property type="match status" value="1"/>
</dbReference>
<feature type="transmembrane region" description="Helical" evidence="1">
    <location>
        <begin position="12"/>
        <end position="35"/>
    </location>
</feature>
<proteinExistence type="predicted"/>
<evidence type="ECO:0000313" key="3">
    <source>
        <dbReference type="Proteomes" id="UP000518752"/>
    </source>
</evidence>
<keyword evidence="1" id="KW-0472">Membrane</keyword>
<keyword evidence="1" id="KW-1133">Transmembrane helix</keyword>
<feature type="transmembrane region" description="Helical" evidence="1">
    <location>
        <begin position="88"/>
        <end position="106"/>
    </location>
</feature>
<dbReference type="OrthoDB" id="565731at2759"/>
<dbReference type="Proteomes" id="UP000518752">
    <property type="component" value="Unassembled WGS sequence"/>
</dbReference>
<feature type="transmembrane region" description="Helical" evidence="1">
    <location>
        <begin position="118"/>
        <end position="142"/>
    </location>
</feature>
<evidence type="ECO:0000256" key="1">
    <source>
        <dbReference type="SAM" id="Phobius"/>
    </source>
</evidence>
<dbReference type="AlphaFoldDB" id="A0A8H5H8P3"/>
<keyword evidence="1" id="KW-0812">Transmembrane</keyword>
<accession>A0A8H5H8P3</accession>
<comment type="caution">
    <text evidence="2">The sequence shown here is derived from an EMBL/GenBank/DDBJ whole genome shotgun (WGS) entry which is preliminary data.</text>
</comment>
<name>A0A8H5H8P3_9AGAR</name>
<organism evidence="2 3">
    <name type="scientific">Collybiopsis confluens</name>
    <dbReference type="NCBI Taxonomy" id="2823264"/>
    <lineage>
        <taxon>Eukaryota</taxon>
        <taxon>Fungi</taxon>
        <taxon>Dikarya</taxon>
        <taxon>Basidiomycota</taxon>
        <taxon>Agaricomycotina</taxon>
        <taxon>Agaricomycetes</taxon>
        <taxon>Agaricomycetidae</taxon>
        <taxon>Agaricales</taxon>
        <taxon>Marasmiineae</taxon>
        <taxon>Omphalotaceae</taxon>
        <taxon>Collybiopsis</taxon>
    </lineage>
</organism>